<organism evidence="1 2">
    <name type="scientific">Candidatus Argoarchaeum ethanivorans</name>
    <dbReference type="NCBI Taxonomy" id="2608793"/>
    <lineage>
        <taxon>Archaea</taxon>
        <taxon>Methanobacteriati</taxon>
        <taxon>Methanobacteriota</taxon>
        <taxon>Stenosarchaea group</taxon>
        <taxon>Methanomicrobia</taxon>
        <taxon>Methanosarcinales</taxon>
        <taxon>Methanosarcinales incertae sedis</taxon>
        <taxon>GOM Arc I cluster</taxon>
        <taxon>Candidatus Argoarchaeum</taxon>
    </lineage>
</organism>
<gene>
    <name evidence="1" type="ORF">LAKADJCE_00373</name>
</gene>
<proteinExistence type="predicted"/>
<accession>A0A811TE75</accession>
<reference evidence="1" key="1">
    <citation type="submission" date="2020-10" db="EMBL/GenBank/DDBJ databases">
        <authorList>
            <person name="Hahn C.J."/>
            <person name="Laso-Perez R."/>
            <person name="Vulcano F."/>
            <person name="Vaziourakis K.-M."/>
            <person name="Stokke R."/>
            <person name="Steen I.H."/>
            <person name="Teske A."/>
            <person name="Boetius A."/>
            <person name="Liebeke M."/>
            <person name="Amann R."/>
            <person name="Knittel K."/>
        </authorList>
    </citation>
    <scope>NUCLEOTIDE SEQUENCE</scope>
    <source>
        <strain evidence="1">Gfbio:e3339647-f889-4370-9287-4fb5cb688e4c:AG392J18_GoMArc1</strain>
    </source>
</reference>
<sequence length="159" mass="18187">MNINDLTSTQIAIIALLTAKDINGNDYAPIPGRIHIVKEVFAFKKTDIGDELLDELEFEADNFGPFDETIFAAIDELNDAKLVKFVKLNGHSKIELTEKGKDIANEIWKKLRSDIKVIIEYVKVNFNHISSEKLLDKIYSLYPEMAKYSVSKVARKYQY</sequence>
<dbReference type="AlphaFoldDB" id="A0A811TE75"/>
<protein>
    <recommendedName>
        <fullName evidence="3">Antitoxin SocA-like Panacea domain-containing protein</fullName>
    </recommendedName>
</protein>
<evidence type="ECO:0008006" key="3">
    <source>
        <dbReference type="Google" id="ProtNLM"/>
    </source>
</evidence>
<name>A0A811TE75_9EURY</name>
<evidence type="ECO:0000313" key="2">
    <source>
        <dbReference type="Proteomes" id="UP000612009"/>
    </source>
</evidence>
<evidence type="ECO:0000313" key="1">
    <source>
        <dbReference type="EMBL" id="CAD6492817.1"/>
    </source>
</evidence>
<dbReference type="EMBL" id="CAJHIR010000017">
    <property type="protein sequence ID" value="CAD6492817.1"/>
    <property type="molecule type" value="Genomic_DNA"/>
</dbReference>
<dbReference type="Proteomes" id="UP000612009">
    <property type="component" value="Unassembled WGS sequence"/>
</dbReference>
<comment type="caution">
    <text evidence="1">The sequence shown here is derived from an EMBL/GenBank/DDBJ whole genome shotgun (WGS) entry which is preliminary data.</text>
</comment>